<evidence type="ECO:0000313" key="3">
    <source>
        <dbReference type="EMBL" id="CAF3796519.1"/>
    </source>
</evidence>
<dbReference type="Proteomes" id="UP000663829">
    <property type="component" value="Unassembled WGS sequence"/>
</dbReference>
<evidence type="ECO:0000313" key="4">
    <source>
        <dbReference type="Proteomes" id="UP000663829"/>
    </source>
</evidence>
<accession>A0A814IP61</accession>
<dbReference type="EMBL" id="CAJOBC010003698">
    <property type="protein sequence ID" value="CAF3796519.1"/>
    <property type="molecule type" value="Genomic_DNA"/>
</dbReference>
<proteinExistence type="predicted"/>
<evidence type="ECO:0000256" key="1">
    <source>
        <dbReference type="SAM" id="MobiDB-lite"/>
    </source>
</evidence>
<feature type="compositionally biased region" description="Basic and acidic residues" evidence="1">
    <location>
        <begin position="282"/>
        <end position="300"/>
    </location>
</feature>
<comment type="caution">
    <text evidence="2">The sequence shown here is derived from an EMBL/GenBank/DDBJ whole genome shotgun (WGS) entry which is preliminary data.</text>
</comment>
<reference evidence="2" key="1">
    <citation type="submission" date="2021-02" db="EMBL/GenBank/DDBJ databases">
        <authorList>
            <person name="Nowell W R."/>
        </authorList>
    </citation>
    <scope>NUCLEOTIDE SEQUENCE</scope>
</reference>
<dbReference type="EMBL" id="CAJNOQ010003698">
    <property type="protein sequence ID" value="CAF1025311.1"/>
    <property type="molecule type" value="Genomic_DNA"/>
</dbReference>
<dbReference type="Proteomes" id="UP000681722">
    <property type="component" value="Unassembled WGS sequence"/>
</dbReference>
<evidence type="ECO:0000313" key="2">
    <source>
        <dbReference type="EMBL" id="CAF1025311.1"/>
    </source>
</evidence>
<gene>
    <name evidence="2" type="ORF">GPM918_LOCUS14996</name>
    <name evidence="3" type="ORF">SRO942_LOCUS14996</name>
</gene>
<dbReference type="AlphaFoldDB" id="A0A814IP61"/>
<protein>
    <submittedName>
        <fullName evidence="2">Uncharacterized protein</fullName>
    </submittedName>
</protein>
<keyword evidence="4" id="KW-1185">Reference proteome</keyword>
<organism evidence="2 4">
    <name type="scientific">Didymodactylos carnosus</name>
    <dbReference type="NCBI Taxonomy" id="1234261"/>
    <lineage>
        <taxon>Eukaryota</taxon>
        <taxon>Metazoa</taxon>
        <taxon>Spiralia</taxon>
        <taxon>Gnathifera</taxon>
        <taxon>Rotifera</taxon>
        <taxon>Eurotatoria</taxon>
        <taxon>Bdelloidea</taxon>
        <taxon>Philodinida</taxon>
        <taxon>Philodinidae</taxon>
        <taxon>Didymodactylos</taxon>
    </lineage>
</organism>
<feature type="region of interest" description="Disordered" evidence="1">
    <location>
        <begin position="282"/>
        <end position="338"/>
    </location>
</feature>
<sequence>MGPSGSGKTPNMNHVMNAAFDVIHLFPKSYFADLLLQESDTFIYNDEIDGVFNKSGMFGNTTTEDIPVLCKAFDQIQNYERNYEQSSSLISLNNSRLSILGGTTGSTYSAVLKQFKNGQRLDGLCNRMVYLAIQREKAKEPMESFKVSSNDGIPSIKYILMVVHLMKNIKYRFRTHDSGMTRTTTTTTEGAVSTNTLGTNILDADSAYYYVYNRTAAHYNQLFDKNLKIERYLEGFYSKSQEIYPRFCSSSLIERNIFDKKFADYGINMNEHLEESIDSFYEHSKPQSKKTGELPLKIKDTNSLPSNRKHQYTEADKNQKLPAVTKKTRQSARVSTVK</sequence>
<name>A0A814IP61_9BILA</name>